<dbReference type="Gramene" id="AET1Gv20812700.5">
    <property type="protein sequence ID" value="AET1Gv20812700.5"/>
    <property type="gene ID" value="AET1Gv20812700"/>
</dbReference>
<sequence length="76" mass="8874">DHTHQETRQIKKTRGGRENQMAFSEAQEELVLRSWKAMKPDSESIALKFFLRCPFTCIAHAVMHHVMCPIVIHRTN</sequence>
<reference evidence="2" key="5">
    <citation type="journal article" date="2021" name="G3 (Bethesda)">
        <title>Aegilops tauschii genome assembly Aet v5.0 features greater sequence contiguity and improved annotation.</title>
        <authorList>
            <person name="Wang L."/>
            <person name="Zhu T."/>
            <person name="Rodriguez J.C."/>
            <person name="Deal K.R."/>
            <person name="Dubcovsky J."/>
            <person name="McGuire P.E."/>
            <person name="Lux T."/>
            <person name="Spannagl M."/>
            <person name="Mayer K.F.X."/>
            <person name="Baldrich P."/>
            <person name="Meyers B.C."/>
            <person name="Huo N."/>
            <person name="Gu Y.Q."/>
            <person name="Zhou H."/>
            <person name="Devos K.M."/>
            <person name="Bennetzen J.L."/>
            <person name="Unver T."/>
            <person name="Budak H."/>
            <person name="Gulick P.J."/>
            <person name="Galiba G."/>
            <person name="Kalapos B."/>
            <person name="Nelson D.R."/>
            <person name="Li P."/>
            <person name="You F.M."/>
            <person name="Luo M.C."/>
            <person name="Dvorak J."/>
        </authorList>
    </citation>
    <scope>NUCLEOTIDE SEQUENCE [LARGE SCALE GENOMIC DNA]</scope>
    <source>
        <strain evidence="2">cv. AL8/78</strain>
    </source>
</reference>
<name>A0A452ZK85_AEGTS</name>
<protein>
    <submittedName>
        <fullName evidence="2">Uncharacterized protein</fullName>
    </submittedName>
</protein>
<reference evidence="3" key="1">
    <citation type="journal article" date="2014" name="Science">
        <title>Ancient hybridizations among the ancestral genomes of bread wheat.</title>
        <authorList>
            <consortium name="International Wheat Genome Sequencing Consortium,"/>
            <person name="Marcussen T."/>
            <person name="Sandve S.R."/>
            <person name="Heier L."/>
            <person name="Spannagl M."/>
            <person name="Pfeifer M."/>
            <person name="Jakobsen K.S."/>
            <person name="Wulff B.B."/>
            <person name="Steuernagel B."/>
            <person name="Mayer K.F."/>
            <person name="Olsen O.A."/>
        </authorList>
    </citation>
    <scope>NUCLEOTIDE SEQUENCE [LARGE SCALE GENOMIC DNA]</scope>
    <source>
        <strain evidence="3">cv. AL8/78</strain>
    </source>
</reference>
<reference evidence="2" key="4">
    <citation type="submission" date="2019-03" db="UniProtKB">
        <authorList>
            <consortium name="EnsemblPlants"/>
        </authorList>
    </citation>
    <scope>IDENTIFICATION</scope>
</reference>
<dbReference type="Gene3D" id="1.10.490.10">
    <property type="entry name" value="Globins"/>
    <property type="match status" value="1"/>
</dbReference>
<reference evidence="3" key="2">
    <citation type="journal article" date="2017" name="Nat. Plants">
        <title>The Aegilops tauschii genome reveals multiple impacts of transposons.</title>
        <authorList>
            <person name="Zhao G."/>
            <person name="Zou C."/>
            <person name="Li K."/>
            <person name="Wang K."/>
            <person name="Li T."/>
            <person name="Gao L."/>
            <person name="Zhang X."/>
            <person name="Wang H."/>
            <person name="Yang Z."/>
            <person name="Liu X."/>
            <person name="Jiang W."/>
            <person name="Mao L."/>
            <person name="Kong X."/>
            <person name="Jiao Y."/>
            <person name="Jia J."/>
        </authorList>
    </citation>
    <scope>NUCLEOTIDE SEQUENCE [LARGE SCALE GENOMIC DNA]</scope>
    <source>
        <strain evidence="3">cv. AL8/78</strain>
    </source>
</reference>
<proteinExistence type="predicted"/>
<dbReference type="SUPFAM" id="SSF46458">
    <property type="entry name" value="Globin-like"/>
    <property type="match status" value="1"/>
</dbReference>
<organism evidence="2 3">
    <name type="scientific">Aegilops tauschii subsp. strangulata</name>
    <name type="common">Goatgrass</name>
    <dbReference type="NCBI Taxonomy" id="200361"/>
    <lineage>
        <taxon>Eukaryota</taxon>
        <taxon>Viridiplantae</taxon>
        <taxon>Streptophyta</taxon>
        <taxon>Embryophyta</taxon>
        <taxon>Tracheophyta</taxon>
        <taxon>Spermatophyta</taxon>
        <taxon>Magnoliopsida</taxon>
        <taxon>Liliopsida</taxon>
        <taxon>Poales</taxon>
        <taxon>Poaceae</taxon>
        <taxon>BOP clade</taxon>
        <taxon>Pooideae</taxon>
        <taxon>Triticodae</taxon>
        <taxon>Triticeae</taxon>
        <taxon>Triticinae</taxon>
        <taxon>Aegilops</taxon>
    </lineage>
</organism>
<dbReference type="GO" id="GO:0019825">
    <property type="term" value="F:oxygen binding"/>
    <property type="evidence" value="ECO:0007669"/>
    <property type="project" value="InterPro"/>
</dbReference>
<dbReference type="AlphaFoldDB" id="A0A452ZK85"/>
<dbReference type="Proteomes" id="UP000015105">
    <property type="component" value="Chromosome 1D"/>
</dbReference>
<keyword evidence="3" id="KW-1185">Reference proteome</keyword>
<reference evidence="2" key="3">
    <citation type="journal article" date="2017" name="Nature">
        <title>Genome sequence of the progenitor of the wheat D genome Aegilops tauschii.</title>
        <authorList>
            <person name="Luo M.C."/>
            <person name="Gu Y.Q."/>
            <person name="Puiu D."/>
            <person name="Wang H."/>
            <person name="Twardziok S.O."/>
            <person name="Deal K.R."/>
            <person name="Huo N."/>
            <person name="Zhu T."/>
            <person name="Wang L."/>
            <person name="Wang Y."/>
            <person name="McGuire P.E."/>
            <person name="Liu S."/>
            <person name="Long H."/>
            <person name="Ramasamy R.K."/>
            <person name="Rodriguez J.C."/>
            <person name="Van S.L."/>
            <person name="Yuan L."/>
            <person name="Wang Z."/>
            <person name="Xia Z."/>
            <person name="Xiao L."/>
            <person name="Anderson O.D."/>
            <person name="Ouyang S."/>
            <person name="Liang Y."/>
            <person name="Zimin A.V."/>
            <person name="Pertea G."/>
            <person name="Qi P."/>
            <person name="Bennetzen J.L."/>
            <person name="Dai X."/>
            <person name="Dawson M.W."/>
            <person name="Muller H.G."/>
            <person name="Kugler K."/>
            <person name="Rivarola-Duarte L."/>
            <person name="Spannagl M."/>
            <person name="Mayer K.F.X."/>
            <person name="Lu F.H."/>
            <person name="Bevan M.W."/>
            <person name="Leroy P."/>
            <person name="Li P."/>
            <person name="You F.M."/>
            <person name="Sun Q."/>
            <person name="Liu Z."/>
            <person name="Lyons E."/>
            <person name="Wicker T."/>
            <person name="Salzberg S.L."/>
            <person name="Devos K.M."/>
            <person name="Dvorak J."/>
        </authorList>
    </citation>
    <scope>NUCLEOTIDE SEQUENCE [LARGE SCALE GENOMIC DNA]</scope>
    <source>
        <strain evidence="2">cv. AL8/78</strain>
    </source>
</reference>
<accession>A0A452ZK85</accession>
<dbReference type="InterPro" id="IPR009050">
    <property type="entry name" value="Globin-like_sf"/>
</dbReference>
<feature type="region of interest" description="Disordered" evidence="1">
    <location>
        <begin position="1"/>
        <end position="22"/>
    </location>
</feature>
<dbReference type="EnsemblPlants" id="AET1Gv20812700.5">
    <property type="protein sequence ID" value="AET1Gv20812700.5"/>
    <property type="gene ID" value="AET1Gv20812700"/>
</dbReference>
<dbReference type="GO" id="GO:0020037">
    <property type="term" value="F:heme binding"/>
    <property type="evidence" value="ECO:0007669"/>
    <property type="project" value="InterPro"/>
</dbReference>
<evidence type="ECO:0000313" key="3">
    <source>
        <dbReference type="Proteomes" id="UP000015105"/>
    </source>
</evidence>
<evidence type="ECO:0000313" key="2">
    <source>
        <dbReference type="EnsemblPlants" id="AET1Gv20812700.5"/>
    </source>
</evidence>
<evidence type="ECO:0000256" key="1">
    <source>
        <dbReference type="SAM" id="MobiDB-lite"/>
    </source>
</evidence>
<dbReference type="InterPro" id="IPR012292">
    <property type="entry name" value="Globin/Proto"/>
</dbReference>